<proteinExistence type="predicted"/>
<dbReference type="EMBL" id="AP024169">
    <property type="protein sequence ID" value="BCN30655.1"/>
    <property type="molecule type" value="Genomic_DNA"/>
</dbReference>
<name>A0A7R7EK84_9FIRM</name>
<evidence type="ECO:0000313" key="2">
    <source>
        <dbReference type="Proteomes" id="UP000595897"/>
    </source>
</evidence>
<accession>A0A7R7EK84</accession>
<evidence type="ECO:0000313" key="1">
    <source>
        <dbReference type="EMBL" id="BCN30655.1"/>
    </source>
</evidence>
<dbReference type="KEGG" id="ahb:bsdtb5_19500"/>
<dbReference type="Proteomes" id="UP000595897">
    <property type="component" value="Chromosome"/>
</dbReference>
<organism evidence="1 2">
    <name type="scientific">Anaeromicropila herbilytica</name>
    <dbReference type="NCBI Taxonomy" id="2785025"/>
    <lineage>
        <taxon>Bacteria</taxon>
        <taxon>Bacillati</taxon>
        <taxon>Bacillota</taxon>
        <taxon>Clostridia</taxon>
        <taxon>Lachnospirales</taxon>
        <taxon>Lachnospiraceae</taxon>
        <taxon>Anaeromicropila</taxon>
    </lineage>
</organism>
<reference evidence="1 2" key="1">
    <citation type="submission" date="2020-11" db="EMBL/GenBank/DDBJ databases">
        <title>Draft genome sequencing of a Lachnospiraceae strain isolated from anoxic soil subjected to BSD treatment.</title>
        <authorList>
            <person name="Uek A."/>
            <person name="Tonouchi A."/>
        </authorList>
    </citation>
    <scope>NUCLEOTIDE SEQUENCE [LARGE SCALE GENOMIC DNA]</scope>
    <source>
        <strain evidence="1 2">TB5</strain>
    </source>
</reference>
<protein>
    <submittedName>
        <fullName evidence="1">Uncharacterized protein</fullName>
    </submittedName>
</protein>
<dbReference type="RefSeq" id="WP_271715859.1">
    <property type="nucleotide sequence ID" value="NZ_AP024169.1"/>
</dbReference>
<gene>
    <name evidence="1" type="ORF">bsdtb5_19500</name>
</gene>
<dbReference type="AlphaFoldDB" id="A0A7R7EK84"/>
<sequence length="512" mass="60286">MSIVNETIVLDFYLKEIDEDNISFLKGKDYFKSNVKESIINLRSAQNLSEKIEISKALWKLLFESAMSYIDPDKRGYDELFHYFDEYVEFEELIFASDSFYRDHTFHCLWVYFLGEYVMKSKEYGFLFKNVYKNENMFKSILEVFKKTGINEKVEKLDYALREILKTELYQDSIYCISALTHDLGYPLKKINKINKSIRTILPYFSINNFNEFNFQYDNIQKSNIDSFIEILTDDITVNARSKDNSNDFGEIMSKVLKLENDNLIGINEEGIKNLNKDEISKLENSSEVIVKLKKSRSKYISYCNDFEEYQHGIMSAFLLTRVLKAFTNSRFTYGNKSDIDIYDIDFADASAKMKILTSITSHTNSNYRIDDLANNEAILTFIDELEEFSRISRANQNRQYVAEFCRTDLSEEDGVFNIDFIFDNEELDNLDPERAFKGRCKRFLTLFHITELSENLKLRLRCIGKLSYDSNVYTLEIARKFAKITINGEEKNIPQYLKGRQFYSRDEYANL</sequence>
<keyword evidence="2" id="KW-1185">Reference proteome</keyword>